<dbReference type="STRING" id="320497.A0U93_10385"/>
<proteinExistence type="predicted"/>
<dbReference type="RefSeq" id="WP_077807304.1">
    <property type="nucleotide sequence ID" value="NZ_BJXS01000003.1"/>
</dbReference>
<reference evidence="1 2" key="1">
    <citation type="submission" date="2016-03" db="EMBL/GenBank/DDBJ databases">
        <title>Acetic acid bacteria sequencing.</title>
        <authorList>
            <person name="Brandt J."/>
            <person name="Jakob F."/>
            <person name="Vogel R.F."/>
        </authorList>
    </citation>
    <scope>NUCLEOTIDE SEQUENCE [LARGE SCALE GENOMIC DNA]</scope>
    <source>
        <strain evidence="1 2">NBRC 101099</strain>
    </source>
</reference>
<dbReference type="AlphaFoldDB" id="A0A1U9KR49"/>
<protein>
    <submittedName>
        <fullName evidence="1">Uncharacterized protein</fullName>
    </submittedName>
</protein>
<sequence>MFLNDEPSSVADMPAMPAATGNTPGWFTGGNPASGQGPSLVRFWHVNQLFAEFKAFLDAAGIAPQKGALNQVLTACQQMFAPASAVQGRLLRTQIFNGGTGFVSLLSTTRLIRLSMAAGGGAGGGVDASQSNGACAGSAGAAGAEIVADILVSAFANTSAIPFIIGTGGVGQSAANGTNGGATSFGSSTSGPYFSCGGGNGGVKGGNVGPGTSGQTGQSIGGQPTITNWSGTTRRAKWGINGPNGLVMANSGNAAGVALSGIGAPSSFASGGFNTRNGVGSNATGYAAGGGAAASLDGNAYAGGNGGGGILIVDEYS</sequence>
<name>A0A1U9KR49_9PROT</name>
<dbReference type="Proteomes" id="UP000188604">
    <property type="component" value="Chromosome"/>
</dbReference>
<evidence type="ECO:0000313" key="1">
    <source>
        <dbReference type="EMBL" id="AQS88283.1"/>
    </source>
</evidence>
<dbReference type="KEGG" id="nch:A0U93_10385"/>
<accession>A0A1U9KR49</accession>
<dbReference type="EMBL" id="CP014691">
    <property type="protein sequence ID" value="AQS88283.1"/>
    <property type="molecule type" value="Genomic_DNA"/>
</dbReference>
<gene>
    <name evidence="1" type="ORF">A0U93_10385</name>
</gene>
<keyword evidence="2" id="KW-1185">Reference proteome</keyword>
<evidence type="ECO:0000313" key="2">
    <source>
        <dbReference type="Proteomes" id="UP000188604"/>
    </source>
</evidence>
<organism evidence="1 2">
    <name type="scientific">Neoasaia chiangmaiensis</name>
    <dbReference type="NCBI Taxonomy" id="320497"/>
    <lineage>
        <taxon>Bacteria</taxon>
        <taxon>Pseudomonadati</taxon>
        <taxon>Pseudomonadota</taxon>
        <taxon>Alphaproteobacteria</taxon>
        <taxon>Acetobacterales</taxon>
        <taxon>Acetobacteraceae</taxon>
        <taxon>Neoasaia</taxon>
    </lineage>
</organism>
<dbReference type="OrthoDB" id="6481168at2"/>